<dbReference type="InParanoid" id="A0A2P6MPJ8"/>
<proteinExistence type="predicted"/>
<comment type="caution">
    <text evidence="2">The sequence shown here is derived from an EMBL/GenBank/DDBJ whole genome shotgun (WGS) entry which is preliminary data.</text>
</comment>
<sequence>MQCKTITLARRAFSTSTPPPQEIIQKTNSFMRWMKEQDGWKAVGAGLTILGFGTASIHYVASSAADKALLGYHTQMTGDIKNLHTQMTGDIKNLHTQMMGDLKHMEERMEDRIGKLEEKMDNKLEKIDERLRQVEMTTETQDTRPTHKPLLVSASMRHRLLSFTYKCFAENLQTDHRRQAFSV</sequence>
<protein>
    <submittedName>
        <fullName evidence="2">Uncharacterized protein</fullName>
    </submittedName>
</protein>
<dbReference type="EMBL" id="MDYQ01000591">
    <property type="protein sequence ID" value="PRP73627.1"/>
    <property type="molecule type" value="Genomic_DNA"/>
</dbReference>
<feature type="coiled-coil region" evidence="1">
    <location>
        <begin position="99"/>
        <end position="137"/>
    </location>
</feature>
<evidence type="ECO:0000256" key="1">
    <source>
        <dbReference type="SAM" id="Coils"/>
    </source>
</evidence>
<dbReference type="Gene3D" id="1.20.120.20">
    <property type="entry name" value="Apolipoprotein"/>
    <property type="match status" value="1"/>
</dbReference>
<dbReference type="AlphaFoldDB" id="A0A2P6MPJ8"/>
<accession>A0A2P6MPJ8</accession>
<evidence type="ECO:0000313" key="3">
    <source>
        <dbReference type="Proteomes" id="UP000241769"/>
    </source>
</evidence>
<dbReference type="SUPFAM" id="SSF58113">
    <property type="entry name" value="Apolipoprotein A-I"/>
    <property type="match status" value="1"/>
</dbReference>
<reference evidence="2 3" key="1">
    <citation type="journal article" date="2018" name="Genome Biol. Evol.">
        <title>Multiple Roots of Fruiting Body Formation in Amoebozoa.</title>
        <authorList>
            <person name="Hillmann F."/>
            <person name="Forbes G."/>
            <person name="Novohradska S."/>
            <person name="Ferling I."/>
            <person name="Riege K."/>
            <person name="Groth M."/>
            <person name="Westermann M."/>
            <person name="Marz M."/>
            <person name="Spaller T."/>
            <person name="Winckler T."/>
            <person name="Schaap P."/>
            <person name="Glockner G."/>
        </authorList>
    </citation>
    <scope>NUCLEOTIDE SEQUENCE [LARGE SCALE GENOMIC DNA]</scope>
    <source>
        <strain evidence="2 3">Jena</strain>
    </source>
</reference>
<dbReference type="Proteomes" id="UP000241769">
    <property type="component" value="Unassembled WGS sequence"/>
</dbReference>
<evidence type="ECO:0000313" key="2">
    <source>
        <dbReference type="EMBL" id="PRP73627.1"/>
    </source>
</evidence>
<name>A0A2P6MPJ8_9EUKA</name>
<organism evidence="2 3">
    <name type="scientific">Planoprotostelium fungivorum</name>
    <dbReference type="NCBI Taxonomy" id="1890364"/>
    <lineage>
        <taxon>Eukaryota</taxon>
        <taxon>Amoebozoa</taxon>
        <taxon>Evosea</taxon>
        <taxon>Variosea</taxon>
        <taxon>Cavosteliida</taxon>
        <taxon>Cavosteliaceae</taxon>
        <taxon>Planoprotostelium</taxon>
    </lineage>
</organism>
<gene>
    <name evidence="2" type="ORF">PROFUN_16734</name>
</gene>
<keyword evidence="1" id="KW-0175">Coiled coil</keyword>
<keyword evidence="3" id="KW-1185">Reference proteome</keyword>